<dbReference type="EMBL" id="RBZU01000026">
    <property type="protein sequence ID" value="RKP43649.1"/>
    <property type="molecule type" value="Genomic_DNA"/>
</dbReference>
<organism evidence="1 2">
    <name type="scientific">Pararobbsia silviterrae</name>
    <dbReference type="NCBI Taxonomy" id="1792498"/>
    <lineage>
        <taxon>Bacteria</taxon>
        <taxon>Pseudomonadati</taxon>
        <taxon>Pseudomonadota</taxon>
        <taxon>Betaproteobacteria</taxon>
        <taxon>Burkholderiales</taxon>
        <taxon>Burkholderiaceae</taxon>
        <taxon>Pararobbsia</taxon>
    </lineage>
</organism>
<dbReference type="Proteomes" id="UP000270342">
    <property type="component" value="Unassembled WGS sequence"/>
</dbReference>
<reference evidence="1 2" key="1">
    <citation type="submission" date="2018-10" db="EMBL/GenBank/DDBJ databases">
        <title>Robbsia sp. DHC34, isolated from soil.</title>
        <authorList>
            <person name="Gao Z.-H."/>
            <person name="Qiu L.-H."/>
        </authorList>
    </citation>
    <scope>NUCLEOTIDE SEQUENCE [LARGE SCALE GENOMIC DNA]</scope>
    <source>
        <strain evidence="1 2">DHC34</strain>
    </source>
</reference>
<dbReference type="AlphaFoldDB" id="A0A494X6N0"/>
<proteinExistence type="predicted"/>
<protein>
    <submittedName>
        <fullName evidence="1">DUF1566 domain-containing protein</fullName>
    </submittedName>
</protein>
<sequence>MNVAVSVLGYGSVYQAGYVFSIDDTTAATGSIGGTVLQQSDVTFGAVWSPDETLNASSLTDGSGNSSTIVAALGTLSGYAAPLCTQVTDGGYTDWYLPAIDELDGGSQSAFTTLLPLGVPAATTSEYYWSSTEVNAAEADSVHVGGVLTSATLSEAALNKSQGFGVRCARAMTN</sequence>
<evidence type="ECO:0000313" key="2">
    <source>
        <dbReference type="Proteomes" id="UP000270342"/>
    </source>
</evidence>
<keyword evidence="2" id="KW-1185">Reference proteome</keyword>
<comment type="caution">
    <text evidence="1">The sequence shown here is derived from an EMBL/GenBank/DDBJ whole genome shotgun (WGS) entry which is preliminary data.</text>
</comment>
<evidence type="ECO:0000313" key="1">
    <source>
        <dbReference type="EMBL" id="RKP43649.1"/>
    </source>
</evidence>
<accession>A0A494X6N0</accession>
<name>A0A494X6N0_9BURK</name>
<gene>
    <name evidence="1" type="ORF">D7S86_28605</name>
</gene>